<feature type="signal peptide" evidence="1">
    <location>
        <begin position="1"/>
        <end position="20"/>
    </location>
</feature>
<dbReference type="SUPFAM" id="SSF159501">
    <property type="entry name" value="EreA/ChaN-like"/>
    <property type="match status" value="1"/>
</dbReference>
<dbReference type="EMBL" id="CP003282">
    <property type="protein sequence ID" value="AFG36248.1"/>
    <property type="molecule type" value="Genomic_DNA"/>
</dbReference>
<dbReference type="HOGENOM" id="CLU_663749_0_0_12"/>
<evidence type="ECO:0000313" key="3">
    <source>
        <dbReference type="Proteomes" id="UP000007383"/>
    </source>
</evidence>
<keyword evidence="1" id="KW-0732">Signal</keyword>
<keyword evidence="3" id="KW-1185">Reference proteome</keyword>
<evidence type="ECO:0008006" key="4">
    <source>
        <dbReference type="Google" id="ProtNLM"/>
    </source>
</evidence>
<dbReference type="AlphaFoldDB" id="H9UFF5"/>
<accession>H9UFF5</accession>
<organism evidence="2 3">
    <name type="scientific">Spirochaeta africana (strain ATCC 700263 / DSM 8902 / Z-7692)</name>
    <dbReference type="NCBI Taxonomy" id="889378"/>
    <lineage>
        <taxon>Bacteria</taxon>
        <taxon>Pseudomonadati</taxon>
        <taxon>Spirochaetota</taxon>
        <taxon>Spirochaetia</taxon>
        <taxon>Spirochaetales</taxon>
        <taxon>Spirochaetaceae</taxon>
        <taxon>Spirochaeta</taxon>
    </lineage>
</organism>
<gene>
    <name evidence="2" type="ordered locus">Spiaf_0139</name>
</gene>
<sequence length="414" mass="46867">MLLAALWLAALSGCASVGQAEREEAVLESALVFPAGELHPGMIDTLARHRVILVGETHYVQEHHELLPELAAALVDYRSAGGLIVMNENQHALSWLAEDYVAGRRDSYPPGIGPLDGTILQGLRAANRKLPESQQITYRYFDMNHWSDSAQLSLYAMGVELGIVDRFVDVLVTDPDTSEYRQAIEQLADYVDDTSDSLRAEIGDLWYGRLQELLEIELRSIPLRQRWNDQQREQLIIDLIEGQLADPQLEQLVINTGMYHAQRTRYMGTRQTWLGEHLAERERERKLLPDTADGRSTEPAPAGLYALAVFGLRGERILRFYEPDPRPIPSPSQRRRHNLVRLIDDASRLGTRRSPRPAQPGVVFLDLSDRAFSRETRIAFTGREMTAVPNRQFDGYLVFPQITVLQSLLEPDQP</sequence>
<evidence type="ECO:0000313" key="2">
    <source>
        <dbReference type="EMBL" id="AFG36248.1"/>
    </source>
</evidence>
<name>H9UFF5_SPIAZ</name>
<dbReference type="Proteomes" id="UP000007383">
    <property type="component" value="Chromosome"/>
</dbReference>
<evidence type="ECO:0000256" key="1">
    <source>
        <dbReference type="SAM" id="SignalP"/>
    </source>
</evidence>
<reference evidence="3" key="1">
    <citation type="journal article" date="2013" name="Stand. Genomic Sci.">
        <title>Complete genome sequence of the halophilic bacterium Spirochaeta africana type strain (Z-7692(T)) from the alkaline Lake Magadi in the East African Rift.</title>
        <authorList>
            <person name="Liolos K."/>
            <person name="Abt B."/>
            <person name="Scheuner C."/>
            <person name="Teshima H."/>
            <person name="Held B."/>
            <person name="Lapidus A."/>
            <person name="Nolan M."/>
            <person name="Lucas S."/>
            <person name="Deshpande S."/>
            <person name="Cheng J.F."/>
            <person name="Tapia R."/>
            <person name="Goodwin L.A."/>
            <person name="Pitluck S."/>
            <person name="Pagani I."/>
            <person name="Ivanova N."/>
            <person name="Mavromatis K."/>
            <person name="Mikhailova N."/>
            <person name="Huntemann M."/>
            <person name="Pati A."/>
            <person name="Chen A."/>
            <person name="Palaniappan K."/>
            <person name="Land M."/>
            <person name="Rohde M."/>
            <person name="Tindall B.J."/>
            <person name="Detter J.C."/>
            <person name="Goker M."/>
            <person name="Bristow J."/>
            <person name="Eisen J.A."/>
            <person name="Markowitz V."/>
            <person name="Hugenholtz P."/>
            <person name="Woyke T."/>
            <person name="Klenk H.P."/>
            <person name="Kyrpides N.C."/>
        </authorList>
    </citation>
    <scope>NUCLEOTIDE SEQUENCE</scope>
    <source>
        <strain evidence="3">ATCC 700263 / DSM 8902 / Z-7692</strain>
    </source>
</reference>
<proteinExistence type="predicted"/>
<dbReference type="KEGG" id="sfc:Spiaf_0139"/>
<protein>
    <recommendedName>
        <fullName evidence="4">Erythromycin esterase-like enzyme</fullName>
    </recommendedName>
</protein>
<dbReference type="PATRIC" id="fig|889378.3.peg.142"/>
<feature type="chain" id="PRO_5003622974" description="Erythromycin esterase-like enzyme" evidence="1">
    <location>
        <begin position="21"/>
        <end position="414"/>
    </location>
</feature>